<reference evidence="2" key="1">
    <citation type="journal article" date="2024" name="Environ. Microbiol. Rep.">
        <title>Hiding in plain sight: The discovery of complete genomes of 11 hypothetical spindle-shaped viruses that putatively infect mesophilic ammonia-oxidizing archaea.</title>
        <authorList>
            <person name="Ni Y."/>
            <person name="Xu T."/>
            <person name="Yan S."/>
            <person name="Chen L."/>
            <person name="Wang Y."/>
        </authorList>
    </citation>
    <scope>NUCLEOTIDE SEQUENCE</scope>
    <source>
        <strain evidence="2">NTM1</strain>
    </source>
</reference>
<evidence type="ECO:0000256" key="1">
    <source>
        <dbReference type="SAM" id="Phobius"/>
    </source>
</evidence>
<organism evidence="2">
    <name type="scientific">Nitrosopumilaceae spindle-shaped virus</name>
    <dbReference type="NCBI Taxonomy" id="3065433"/>
    <lineage>
        <taxon>Viruses</taxon>
    </lineage>
</organism>
<protein>
    <submittedName>
        <fullName evidence="2">ORF20</fullName>
    </submittedName>
</protein>
<reference evidence="2" key="2">
    <citation type="submission" date="2024-03" db="EMBL/GenBank/DDBJ databases">
        <authorList>
            <person name="Ni Y."/>
            <person name="Xu T."/>
            <person name="Yan S."/>
            <person name="Chen L."/>
            <person name="Wang Y."/>
        </authorList>
    </citation>
    <scope>NUCLEOTIDE SEQUENCE</scope>
    <source>
        <strain evidence="2">NTM1</strain>
    </source>
</reference>
<keyword evidence="1" id="KW-1133">Transmembrane helix</keyword>
<keyword evidence="1" id="KW-0472">Membrane</keyword>
<sequence>MRKIYLINKQINMPKLMLTIMFSIVGTISGFVFFSNILTPTHTDEAFILKTLALGLTAIVFGVSSLCAWAFSVDIILTKGEDRS</sequence>
<name>A0AAT9JFY0_9VIRU</name>
<proteinExistence type="predicted"/>
<feature type="transmembrane region" description="Helical" evidence="1">
    <location>
        <begin position="51"/>
        <end position="77"/>
    </location>
</feature>
<evidence type="ECO:0000313" key="2">
    <source>
        <dbReference type="EMBL" id="DBA51978.1"/>
    </source>
</evidence>
<accession>A0AAT9JFY0</accession>
<dbReference type="EMBL" id="BK067788">
    <property type="protein sequence ID" value="DBA51978.1"/>
    <property type="molecule type" value="Genomic_DNA"/>
</dbReference>
<feature type="transmembrane region" description="Helical" evidence="1">
    <location>
        <begin position="16"/>
        <end position="39"/>
    </location>
</feature>
<keyword evidence="1" id="KW-0812">Transmembrane</keyword>